<evidence type="ECO:0000256" key="1">
    <source>
        <dbReference type="SAM" id="Coils"/>
    </source>
</evidence>
<dbReference type="RefSeq" id="WP_115083919.1">
    <property type="nucleotide sequence ID" value="NZ_UGTP01000002.1"/>
</dbReference>
<dbReference type="Proteomes" id="UP000254235">
    <property type="component" value="Unassembled WGS sequence"/>
</dbReference>
<gene>
    <name evidence="2" type="ORF">NCTC13043_01961</name>
</gene>
<protein>
    <submittedName>
        <fullName evidence="2">Uncharacterized protein</fullName>
    </submittedName>
</protein>
<evidence type="ECO:0000313" key="2">
    <source>
        <dbReference type="EMBL" id="SUC37472.1"/>
    </source>
</evidence>
<reference evidence="2 3" key="1">
    <citation type="submission" date="2018-06" db="EMBL/GenBank/DDBJ databases">
        <authorList>
            <consortium name="Pathogen Informatics"/>
            <person name="Doyle S."/>
        </authorList>
    </citation>
    <scope>NUCLEOTIDE SEQUENCE [LARGE SCALE GENOMIC DNA]</scope>
    <source>
        <strain evidence="2 3">NCTC13043</strain>
    </source>
</reference>
<keyword evidence="1" id="KW-0175">Coiled coil</keyword>
<dbReference type="GeneID" id="78571606"/>
<evidence type="ECO:0000313" key="3">
    <source>
        <dbReference type="Proteomes" id="UP000254235"/>
    </source>
</evidence>
<dbReference type="EMBL" id="UGTP01000002">
    <property type="protein sequence ID" value="SUC37472.1"/>
    <property type="molecule type" value="Genomic_DNA"/>
</dbReference>
<organism evidence="2 3">
    <name type="scientific">Prevotella pallens</name>
    <dbReference type="NCBI Taxonomy" id="60133"/>
    <lineage>
        <taxon>Bacteria</taxon>
        <taxon>Pseudomonadati</taxon>
        <taxon>Bacteroidota</taxon>
        <taxon>Bacteroidia</taxon>
        <taxon>Bacteroidales</taxon>
        <taxon>Prevotellaceae</taxon>
        <taxon>Prevotella</taxon>
    </lineage>
</organism>
<sequence>MEEITRRASVMALKDLAYRAHQWTSFHPEKRGEMLLNDCETELQAYLAKLPAEMHEHFEQRYLELYAKWLSACSRCISSFITGPAKFPVKRAEKLNNWERGAREKLDNWAKRFVDRVCNPTQHRLTGWAEIERLQDKVEKLTALQEAMKSANSVIRKKKLTEEEKLDELVALGFSEANAKTLLEEPQYSFMRKGFQQYQLTNNLAKIKDAQQRIARLQNMVDREDAEDMVNGVRVVYCYSEERLRLYFDGKPDGETISKLKKAVFKWSPRNGAWQRQLTSNAIYAAERVLGVEKLNIGK</sequence>
<feature type="coiled-coil region" evidence="1">
    <location>
        <begin position="200"/>
        <end position="227"/>
    </location>
</feature>
<proteinExistence type="predicted"/>
<accession>A0A379G9B1</accession>
<dbReference type="OrthoDB" id="9803716at2"/>
<dbReference type="AlphaFoldDB" id="A0A379G9B1"/>
<name>A0A379G9B1_9BACT</name>